<feature type="region of interest" description="Disordered" evidence="1">
    <location>
        <begin position="178"/>
        <end position="217"/>
    </location>
</feature>
<evidence type="ECO:0000313" key="2">
    <source>
        <dbReference type="EMBL" id="GBP48135.1"/>
    </source>
</evidence>
<reference evidence="2 3" key="1">
    <citation type="journal article" date="2019" name="Commun. Biol.">
        <title>The bagworm genome reveals a unique fibroin gene that provides high tensile strength.</title>
        <authorList>
            <person name="Kono N."/>
            <person name="Nakamura H."/>
            <person name="Ohtoshi R."/>
            <person name="Tomita M."/>
            <person name="Numata K."/>
            <person name="Arakawa K."/>
        </authorList>
    </citation>
    <scope>NUCLEOTIDE SEQUENCE [LARGE SCALE GENOMIC DNA]</scope>
</reference>
<feature type="compositionally biased region" description="Polar residues" evidence="1">
    <location>
        <begin position="204"/>
        <end position="217"/>
    </location>
</feature>
<dbReference type="EMBL" id="BGZK01000517">
    <property type="protein sequence ID" value="GBP48135.1"/>
    <property type="molecule type" value="Genomic_DNA"/>
</dbReference>
<organism evidence="2 3">
    <name type="scientific">Eumeta variegata</name>
    <name type="common">Bagworm moth</name>
    <name type="synonym">Eumeta japonica</name>
    <dbReference type="NCBI Taxonomy" id="151549"/>
    <lineage>
        <taxon>Eukaryota</taxon>
        <taxon>Metazoa</taxon>
        <taxon>Ecdysozoa</taxon>
        <taxon>Arthropoda</taxon>
        <taxon>Hexapoda</taxon>
        <taxon>Insecta</taxon>
        <taxon>Pterygota</taxon>
        <taxon>Neoptera</taxon>
        <taxon>Endopterygota</taxon>
        <taxon>Lepidoptera</taxon>
        <taxon>Glossata</taxon>
        <taxon>Ditrysia</taxon>
        <taxon>Tineoidea</taxon>
        <taxon>Psychidae</taxon>
        <taxon>Oiketicinae</taxon>
        <taxon>Eumeta</taxon>
    </lineage>
</organism>
<evidence type="ECO:0000313" key="3">
    <source>
        <dbReference type="Proteomes" id="UP000299102"/>
    </source>
</evidence>
<gene>
    <name evidence="2" type="ORF">EVAR_74640_1</name>
</gene>
<protein>
    <submittedName>
        <fullName evidence="2">Uncharacterized protein</fullName>
    </submittedName>
</protein>
<accession>A0A4C1WDD8</accession>
<keyword evidence="3" id="KW-1185">Reference proteome</keyword>
<evidence type="ECO:0000256" key="1">
    <source>
        <dbReference type="SAM" id="MobiDB-lite"/>
    </source>
</evidence>
<dbReference type="AlphaFoldDB" id="A0A4C1WDD8"/>
<comment type="caution">
    <text evidence="2">The sequence shown here is derived from an EMBL/GenBank/DDBJ whole genome shotgun (WGS) entry which is preliminary data.</text>
</comment>
<dbReference type="Proteomes" id="UP000299102">
    <property type="component" value="Unassembled WGS sequence"/>
</dbReference>
<sequence>MRAESRTRTGSEITVRDSRQYAPEFTTRTKLELTVHVKAWSGSNNFATYSLRESKWLMMFEPMFETVYTSVNTNDLEDYYYEINDSNHGKMMLEQLLRKDNIGKKWIHYFKSSHFKKSSFSQRQYSVSTQDLSAYNVASSIGEIRETCPGGKIEPSFKTVLKLSTNDTTMRSLVTCEKPTTNSKRGRNRLGGRAARSGPVPTRQFGQSCFPTSDMNM</sequence>
<proteinExistence type="predicted"/>
<name>A0A4C1WDD8_EUMVA</name>